<dbReference type="InterPro" id="IPR000719">
    <property type="entry name" value="Prot_kinase_dom"/>
</dbReference>
<dbReference type="SUPFAM" id="SSF56112">
    <property type="entry name" value="Protein kinase-like (PK-like)"/>
    <property type="match status" value="1"/>
</dbReference>
<feature type="region of interest" description="Disordered" evidence="5">
    <location>
        <begin position="385"/>
        <end position="444"/>
    </location>
</feature>
<keyword evidence="2" id="KW-0547">Nucleotide-binding</keyword>
<protein>
    <submittedName>
        <fullName evidence="7">Serine/threonine-protein kinase PknB</fullName>
        <ecNumber evidence="7">2.7.11.1</ecNumber>
    </submittedName>
</protein>
<dbReference type="OrthoDB" id="9801841at2"/>
<dbReference type="GO" id="GO:0004674">
    <property type="term" value="F:protein serine/threonine kinase activity"/>
    <property type="evidence" value="ECO:0007669"/>
    <property type="project" value="UniProtKB-EC"/>
</dbReference>
<evidence type="ECO:0000256" key="4">
    <source>
        <dbReference type="ARBA" id="ARBA00022840"/>
    </source>
</evidence>
<dbReference type="CDD" id="cd14014">
    <property type="entry name" value="STKc_PknB_like"/>
    <property type="match status" value="1"/>
</dbReference>
<name>A0A1Y5T1C7_9RHOB</name>
<evidence type="ECO:0000256" key="3">
    <source>
        <dbReference type="ARBA" id="ARBA00022777"/>
    </source>
</evidence>
<dbReference type="Gene3D" id="3.30.200.20">
    <property type="entry name" value="Phosphorylase Kinase, domain 1"/>
    <property type="match status" value="1"/>
</dbReference>
<dbReference type="PROSITE" id="PS00109">
    <property type="entry name" value="PROTEIN_KINASE_TYR"/>
    <property type="match status" value="1"/>
</dbReference>
<keyword evidence="4" id="KW-0067">ATP-binding</keyword>
<keyword evidence="8" id="KW-1185">Reference proteome</keyword>
<reference evidence="7 8" key="1">
    <citation type="submission" date="2017-03" db="EMBL/GenBank/DDBJ databases">
        <authorList>
            <person name="Afonso C.L."/>
            <person name="Miller P.J."/>
            <person name="Scott M.A."/>
            <person name="Spackman E."/>
            <person name="Goraichik I."/>
            <person name="Dimitrov K.M."/>
            <person name="Suarez D.L."/>
            <person name="Swayne D.E."/>
        </authorList>
    </citation>
    <scope>NUCLEOTIDE SEQUENCE [LARGE SCALE GENOMIC DNA]</scope>
    <source>
        <strain evidence="7 8">CECT 8287</strain>
    </source>
</reference>
<evidence type="ECO:0000313" key="7">
    <source>
        <dbReference type="EMBL" id="SLN53694.1"/>
    </source>
</evidence>
<dbReference type="PROSITE" id="PS50011">
    <property type="entry name" value="PROTEIN_KINASE_DOM"/>
    <property type="match status" value="1"/>
</dbReference>
<organism evidence="7 8">
    <name type="scientific">Roseovarius litorisediminis</name>
    <dbReference type="NCBI Taxonomy" id="1312363"/>
    <lineage>
        <taxon>Bacteria</taxon>
        <taxon>Pseudomonadati</taxon>
        <taxon>Pseudomonadota</taxon>
        <taxon>Alphaproteobacteria</taxon>
        <taxon>Rhodobacterales</taxon>
        <taxon>Roseobacteraceae</taxon>
        <taxon>Roseovarius</taxon>
    </lineage>
</organism>
<keyword evidence="1 7" id="KW-0808">Transferase</keyword>
<evidence type="ECO:0000256" key="5">
    <source>
        <dbReference type="SAM" id="MobiDB-lite"/>
    </source>
</evidence>
<dbReference type="Proteomes" id="UP000193827">
    <property type="component" value="Unassembled WGS sequence"/>
</dbReference>
<gene>
    <name evidence="7" type="primary">pknB</name>
    <name evidence="7" type="ORF">PEL8287_02852</name>
</gene>
<evidence type="ECO:0000256" key="1">
    <source>
        <dbReference type="ARBA" id="ARBA00022679"/>
    </source>
</evidence>
<dbReference type="PANTHER" id="PTHR43289">
    <property type="entry name" value="MITOGEN-ACTIVATED PROTEIN KINASE KINASE KINASE 20-RELATED"/>
    <property type="match status" value="1"/>
</dbReference>
<dbReference type="EC" id="2.7.11.1" evidence="7"/>
<dbReference type="AlphaFoldDB" id="A0A1Y5T1C7"/>
<evidence type="ECO:0000313" key="8">
    <source>
        <dbReference type="Proteomes" id="UP000193827"/>
    </source>
</evidence>
<evidence type="ECO:0000256" key="2">
    <source>
        <dbReference type="ARBA" id="ARBA00022741"/>
    </source>
</evidence>
<feature type="domain" description="Protein kinase" evidence="6">
    <location>
        <begin position="23"/>
        <end position="298"/>
    </location>
</feature>
<accession>A0A1Y5T1C7</accession>
<dbReference type="GO" id="GO:0005524">
    <property type="term" value="F:ATP binding"/>
    <property type="evidence" value="ECO:0007669"/>
    <property type="project" value="UniProtKB-KW"/>
</dbReference>
<proteinExistence type="predicted"/>
<dbReference type="InterPro" id="IPR008266">
    <property type="entry name" value="Tyr_kinase_AS"/>
</dbReference>
<sequence length="444" mass="49251">MTTDMEFKNSDLPHHTLLLRDQYCIESKLVQGGFGITYMARDSLDRQVVIKECFPSQFCCRDGVTVRAQSADLKETFSSILRQFQYEARRLAALSHPNIVGVHQVFEENGTAYMAMEFVDGVDLTTISEVEPERFQPDALHYMLTQALGAIKYTHDQGFLHGDIAPDNFLLGAEDYLTLIDFGAADEKRKIQNSGRFKILAVKEGFSPHEYYTDNECQDASSDLYSLAATFYYLITGAPPPDGKDRFAAITNNATDPYQNLAQGAWGLDNRLLASIDQALAVLQKDRIQSADEWLDLLNGCENASSVSVIAPSSVISEIADDAICQLVSATNTQLTPGLPEVLKRQMEDQSGPEKQKNKPTKVKQWVDIFGNPIKDVDAFLREQDRQARKNPSGAASASSKLVVQIPPVQADNGDEKQRRSVIGKMFGSILPKKRSTNPAIIQT</sequence>
<dbReference type="EMBL" id="FWFL01000007">
    <property type="protein sequence ID" value="SLN53694.1"/>
    <property type="molecule type" value="Genomic_DNA"/>
</dbReference>
<dbReference type="Pfam" id="PF00069">
    <property type="entry name" value="Pkinase"/>
    <property type="match status" value="1"/>
</dbReference>
<keyword evidence="3 7" id="KW-0418">Kinase</keyword>
<dbReference type="PANTHER" id="PTHR43289:SF34">
    <property type="entry name" value="SERINE_THREONINE-PROTEIN KINASE YBDM-RELATED"/>
    <property type="match status" value="1"/>
</dbReference>
<evidence type="ECO:0000259" key="6">
    <source>
        <dbReference type="PROSITE" id="PS50011"/>
    </source>
</evidence>
<dbReference type="Gene3D" id="1.10.510.10">
    <property type="entry name" value="Transferase(Phosphotransferase) domain 1"/>
    <property type="match status" value="1"/>
</dbReference>
<dbReference type="InterPro" id="IPR011009">
    <property type="entry name" value="Kinase-like_dom_sf"/>
</dbReference>